<keyword evidence="3" id="KW-1185">Reference proteome</keyword>
<keyword evidence="1" id="KW-1133">Transmembrane helix</keyword>
<gene>
    <name evidence="2" type="ORF">QJ048_05930</name>
</gene>
<name>A0ABT6R9R9_9BACT</name>
<reference evidence="2 3" key="1">
    <citation type="submission" date="2023-05" db="EMBL/GenBank/DDBJ databases">
        <title>Genome sequence of Pinibacter sp. MAH-24.</title>
        <authorList>
            <person name="Huq M.A."/>
        </authorList>
    </citation>
    <scope>NUCLEOTIDE SEQUENCE [LARGE SCALE GENOMIC DNA]</scope>
    <source>
        <strain evidence="2 3">MAH-24</strain>
    </source>
</reference>
<evidence type="ECO:0000256" key="1">
    <source>
        <dbReference type="SAM" id="Phobius"/>
    </source>
</evidence>
<sequence length="213" mass="25108">MLKKSLKYLLIILINFLILNLLLLWWTDDIELITGWARPVEFLKLSGFSLLACVLLRLLVVYFRRKNIQPVSKRLKIAAIVTILLSSYFYVHYFSKIRTNRFLNGQVRDSAAKKVRLSSKMVSGYKADNLTIQEYNELIKATWFPSLPKEATAIQLSYDYYIFPPDYVFSLSYDLPPTIKIDTFTYHDKNFEKSQHTYIESNVQKVDFEQMLY</sequence>
<evidence type="ECO:0000313" key="2">
    <source>
        <dbReference type="EMBL" id="MDI3319301.1"/>
    </source>
</evidence>
<evidence type="ECO:0000313" key="3">
    <source>
        <dbReference type="Proteomes" id="UP001226434"/>
    </source>
</evidence>
<feature type="transmembrane region" description="Helical" evidence="1">
    <location>
        <begin position="75"/>
        <end position="94"/>
    </location>
</feature>
<dbReference type="EMBL" id="JASBRG010000003">
    <property type="protein sequence ID" value="MDI3319301.1"/>
    <property type="molecule type" value="Genomic_DNA"/>
</dbReference>
<keyword evidence="1" id="KW-0812">Transmembrane</keyword>
<feature type="transmembrane region" description="Helical" evidence="1">
    <location>
        <begin position="7"/>
        <end position="26"/>
    </location>
</feature>
<feature type="transmembrane region" description="Helical" evidence="1">
    <location>
        <begin position="46"/>
        <end position="63"/>
    </location>
</feature>
<dbReference type="Proteomes" id="UP001226434">
    <property type="component" value="Unassembled WGS sequence"/>
</dbReference>
<accession>A0ABT6R9R9</accession>
<proteinExistence type="predicted"/>
<comment type="caution">
    <text evidence="2">The sequence shown here is derived from an EMBL/GenBank/DDBJ whole genome shotgun (WGS) entry which is preliminary data.</text>
</comment>
<keyword evidence="1" id="KW-0472">Membrane</keyword>
<dbReference type="RefSeq" id="WP_282333415.1">
    <property type="nucleotide sequence ID" value="NZ_JASBRG010000003.1"/>
</dbReference>
<protein>
    <recommendedName>
        <fullName evidence="4">DUF3810 domain-containing protein</fullName>
    </recommendedName>
</protein>
<organism evidence="2 3">
    <name type="scientific">Pinibacter soli</name>
    <dbReference type="NCBI Taxonomy" id="3044211"/>
    <lineage>
        <taxon>Bacteria</taxon>
        <taxon>Pseudomonadati</taxon>
        <taxon>Bacteroidota</taxon>
        <taxon>Chitinophagia</taxon>
        <taxon>Chitinophagales</taxon>
        <taxon>Chitinophagaceae</taxon>
        <taxon>Pinibacter</taxon>
    </lineage>
</organism>
<evidence type="ECO:0008006" key="4">
    <source>
        <dbReference type="Google" id="ProtNLM"/>
    </source>
</evidence>